<protein>
    <submittedName>
        <fullName evidence="1">Uncharacterized protein</fullName>
    </submittedName>
</protein>
<keyword evidence="2" id="KW-1185">Reference proteome</keyword>
<proteinExistence type="predicted"/>
<evidence type="ECO:0000313" key="1">
    <source>
        <dbReference type="EMBL" id="PGH18308.1"/>
    </source>
</evidence>
<dbReference type="EMBL" id="PDNB01000005">
    <property type="protein sequence ID" value="PGH18308.1"/>
    <property type="molecule type" value="Genomic_DNA"/>
</dbReference>
<name>A0A2B7YBL5_9EURO</name>
<dbReference type="PANTHER" id="PTHR37490:SF2">
    <property type="match status" value="1"/>
</dbReference>
<dbReference type="InterPro" id="IPR021838">
    <property type="entry name" value="DUF3431"/>
</dbReference>
<dbReference type="Proteomes" id="UP000223968">
    <property type="component" value="Unassembled WGS sequence"/>
</dbReference>
<reference evidence="1 2" key="1">
    <citation type="submission" date="2017-10" db="EMBL/GenBank/DDBJ databases">
        <title>Comparative genomics in systemic dimorphic fungi from Ajellomycetaceae.</title>
        <authorList>
            <person name="Munoz J.F."/>
            <person name="Mcewen J.G."/>
            <person name="Clay O.K."/>
            <person name="Cuomo C.A."/>
        </authorList>
    </citation>
    <scope>NUCLEOTIDE SEQUENCE [LARGE SCALE GENOMIC DNA]</scope>
    <source>
        <strain evidence="1 2">UAMH5409</strain>
    </source>
</reference>
<accession>A0A2B7YBL5</accession>
<dbReference type="PANTHER" id="PTHR37490">
    <property type="entry name" value="EXPRESSED PROTEIN"/>
    <property type="match status" value="1"/>
</dbReference>
<dbReference type="STRING" id="1447875.A0A2B7YBL5"/>
<dbReference type="AlphaFoldDB" id="A0A2B7YBL5"/>
<sequence length="319" mass="36715">MKCSLRFAVSIVCLILVLFWFLKRHLEDIFDQYSGGSYFIDFFNLRFHPESLSFQQGTIPPENVKVEDKVIVMAKLEEEDTSWVKEELPDWQNAIYTVNPSKKSTEDPNILTTPTNKGHESMAYLSYIIDHYNHLPTTIAFLHSHRSGFLQAWHVDAPLHDNVIAMRTLRLDYVQHAGYVNLRCNWNPGCKKAHRINKHVTDKVWQEIFRGTSTPPVNQTSSTTTRPIGGLIARDIRPMEKPAEVGAACCAQFAVSRDQVLKRPLEDYIQFRNWVIETGKNDASSGRVMEFLWHIIFGMDAVFCPDEHVCYCAVYGRCQ</sequence>
<dbReference type="Pfam" id="PF11913">
    <property type="entry name" value="DUF3431"/>
    <property type="match status" value="1"/>
</dbReference>
<evidence type="ECO:0000313" key="2">
    <source>
        <dbReference type="Proteomes" id="UP000223968"/>
    </source>
</evidence>
<organism evidence="1 2">
    <name type="scientific">Helicocarpus griseus UAMH5409</name>
    <dbReference type="NCBI Taxonomy" id="1447875"/>
    <lineage>
        <taxon>Eukaryota</taxon>
        <taxon>Fungi</taxon>
        <taxon>Dikarya</taxon>
        <taxon>Ascomycota</taxon>
        <taxon>Pezizomycotina</taxon>
        <taxon>Eurotiomycetes</taxon>
        <taxon>Eurotiomycetidae</taxon>
        <taxon>Onygenales</taxon>
        <taxon>Ajellomycetaceae</taxon>
        <taxon>Helicocarpus</taxon>
    </lineage>
</organism>
<comment type="caution">
    <text evidence="1">The sequence shown here is derived from an EMBL/GenBank/DDBJ whole genome shotgun (WGS) entry which is preliminary data.</text>
</comment>
<dbReference type="OrthoDB" id="426718at2759"/>
<gene>
    <name evidence="1" type="ORF">AJ79_00647</name>
</gene>